<dbReference type="InterPro" id="IPR011761">
    <property type="entry name" value="ATP-grasp"/>
</dbReference>
<dbReference type="GO" id="GO:0005524">
    <property type="term" value="F:ATP binding"/>
    <property type="evidence" value="ECO:0007669"/>
    <property type="project" value="UniProtKB-UniRule"/>
</dbReference>
<comment type="caution">
    <text evidence="3">The sequence shown here is derived from an EMBL/GenBank/DDBJ whole genome shotgun (WGS) entry which is preliminary data.</text>
</comment>
<dbReference type="PATRIC" id="fig|999419.3.peg.3178"/>
<feature type="domain" description="ATP-grasp" evidence="2">
    <location>
        <begin position="78"/>
        <end position="250"/>
    </location>
</feature>
<dbReference type="Gene3D" id="3.30.1490.20">
    <property type="entry name" value="ATP-grasp fold, A domain"/>
    <property type="match status" value="1"/>
</dbReference>
<dbReference type="Gene3D" id="3.40.50.20">
    <property type="match status" value="1"/>
</dbReference>
<proteinExistence type="predicted"/>
<dbReference type="eggNOG" id="COG3919">
    <property type="taxonomic scope" value="Bacteria"/>
</dbReference>
<dbReference type="InterPro" id="IPR013815">
    <property type="entry name" value="ATP_grasp_subdomain_1"/>
</dbReference>
<evidence type="ECO:0000256" key="1">
    <source>
        <dbReference type="PROSITE-ProRule" id="PRU00409"/>
    </source>
</evidence>
<dbReference type="SUPFAM" id="SSF56059">
    <property type="entry name" value="Glutathione synthetase ATP-binding domain-like"/>
    <property type="match status" value="1"/>
</dbReference>
<dbReference type="AlphaFoldDB" id="K5ZTU8"/>
<evidence type="ECO:0000259" key="2">
    <source>
        <dbReference type="PROSITE" id="PS50975"/>
    </source>
</evidence>
<keyword evidence="1" id="KW-0547">Nucleotide-binding</keyword>
<dbReference type="RefSeq" id="WP_008157979.1">
    <property type="nucleotide sequence ID" value="NZ_JH976467.1"/>
</dbReference>
<dbReference type="Pfam" id="PF15632">
    <property type="entry name" value="ATPgrasp_Ter"/>
    <property type="match status" value="1"/>
</dbReference>
<keyword evidence="1" id="KW-0067">ATP-binding</keyword>
<accession>K5ZTU8</accession>
<organism evidence="3 4">
    <name type="scientific">Parabacteroides johnsonii CL02T12C29</name>
    <dbReference type="NCBI Taxonomy" id="999419"/>
    <lineage>
        <taxon>Bacteria</taxon>
        <taxon>Pseudomonadati</taxon>
        <taxon>Bacteroidota</taxon>
        <taxon>Bacteroidia</taxon>
        <taxon>Bacteroidales</taxon>
        <taxon>Tannerellaceae</taxon>
        <taxon>Parabacteroides</taxon>
    </lineage>
</organism>
<dbReference type="EMBL" id="AGZP01000028">
    <property type="protein sequence ID" value="EKN06838.1"/>
    <property type="molecule type" value="Genomic_DNA"/>
</dbReference>
<dbReference type="GO" id="GO:0046872">
    <property type="term" value="F:metal ion binding"/>
    <property type="evidence" value="ECO:0007669"/>
    <property type="project" value="InterPro"/>
</dbReference>
<reference evidence="3 4" key="1">
    <citation type="submission" date="2012-02" db="EMBL/GenBank/DDBJ databases">
        <title>The Genome Sequence of Parabacteroides johnsonii CL02T12C29.</title>
        <authorList>
            <consortium name="The Broad Institute Genome Sequencing Platform"/>
            <person name="Earl A."/>
            <person name="Ward D."/>
            <person name="Feldgarden M."/>
            <person name="Gevers D."/>
            <person name="Zitomersky N.L."/>
            <person name="Coyne M.J."/>
            <person name="Comstock L.E."/>
            <person name="Young S.K."/>
            <person name="Zeng Q."/>
            <person name="Gargeya S."/>
            <person name="Fitzgerald M."/>
            <person name="Haas B."/>
            <person name="Abouelleil A."/>
            <person name="Alvarado L."/>
            <person name="Arachchi H.M."/>
            <person name="Berlin A."/>
            <person name="Chapman S.B."/>
            <person name="Gearin G."/>
            <person name="Goldberg J."/>
            <person name="Griggs A."/>
            <person name="Gujja S."/>
            <person name="Hansen M."/>
            <person name="Heiman D."/>
            <person name="Howarth C."/>
            <person name="Larimer J."/>
            <person name="Lui A."/>
            <person name="MacDonald P.J.P."/>
            <person name="McCowen C."/>
            <person name="Montmayeur A."/>
            <person name="Murphy C."/>
            <person name="Neiman D."/>
            <person name="Pearson M."/>
            <person name="Priest M."/>
            <person name="Roberts A."/>
            <person name="Saif S."/>
            <person name="Shea T."/>
            <person name="Sisk P."/>
            <person name="Stolte C."/>
            <person name="Sykes S."/>
            <person name="Wortman J."/>
            <person name="Nusbaum C."/>
            <person name="Birren B."/>
        </authorList>
    </citation>
    <scope>NUCLEOTIDE SEQUENCE [LARGE SCALE GENOMIC DNA]</scope>
    <source>
        <strain evidence="3 4">CL02T12C29</strain>
    </source>
</reference>
<dbReference type="PROSITE" id="PS50975">
    <property type="entry name" value="ATP_GRASP"/>
    <property type="match status" value="1"/>
</dbReference>
<gene>
    <name evidence="3" type="ORF">HMPREF1077_03106</name>
</gene>
<dbReference type="Gene3D" id="3.30.470.20">
    <property type="entry name" value="ATP-grasp fold, B domain"/>
    <property type="match status" value="1"/>
</dbReference>
<dbReference type="Proteomes" id="UP000001218">
    <property type="component" value="Unassembled WGS sequence"/>
</dbReference>
<dbReference type="HOGENOM" id="CLU_034084_2_0_10"/>
<name>K5ZTU8_9BACT</name>
<protein>
    <recommendedName>
        <fullName evidence="2">ATP-grasp domain-containing protein</fullName>
    </recommendedName>
</protein>
<evidence type="ECO:0000313" key="3">
    <source>
        <dbReference type="EMBL" id="EKN06838.1"/>
    </source>
</evidence>
<evidence type="ECO:0000313" key="4">
    <source>
        <dbReference type="Proteomes" id="UP000001218"/>
    </source>
</evidence>
<sequence length="332" mass="37706">MSKYCAGNFIYPDPFTKEENFVKCLIRKVEELKPKVLLPTHDESVIIMRHRNCFPKDLIIPYESEKLLLTLANKAQATELAKNAGIPIPEVYTHIRQVKKYPVVFKTVMGNSAKGVYFPKSQEDLVALTNKHKADETLLEEWIGGTDYSVDCVRWDGFCKTSVYRALVTKTDGGGTTTQREIVSMPQLETYAKMLLDSVDFHGVCGLDFRYDVKTNRAAFIEVNARFTGGIATPIAAGFDIPWVLYKLATTGIGDNDINIKVGTKTKWILGDVITFVGRLLSLHFSWKEMKQVFCFRGFDAYDDFFKDDKSAMLGEMFYYFEKLVKNGKLNP</sequence>